<evidence type="ECO:0000256" key="4">
    <source>
        <dbReference type="ARBA" id="ARBA00022679"/>
    </source>
</evidence>
<keyword evidence="4" id="KW-0808">Transferase</keyword>
<dbReference type="CDD" id="cd04193">
    <property type="entry name" value="UDPGlcNAc_PPase"/>
    <property type="match status" value="1"/>
</dbReference>
<sequence>MSDVPGIDITLHGQDHLLTFWNELNAKEQSEILSDISKINFSALGRIFDTPPSCSSGIDDRLLPPNPEICKSLSELRTSQPLLLERYLSIALRAVSENKVAVLLLAGGQGTRLGVSYPKGLYKPNLPSGRSLYQLQAERLHRVSHMCKEKFGKTPSITWYIMTSEHTKETTVQFFKSFNYFGHNCDNIVFFEQYTLPAFSLDGRILLQTKSKLTSAPDGNGGLYRALKERGILDDMKLRGIEYVQIYCVDNILVKVPDLHFIGYCIENNADCAAEVVQKLDPEEPLGVVGVVDGQYQVVEYSEISPVTASLRVNQYDSHNNAHNSNNGETSRLVYSHGNICVHFTTRSFLERVCQDDIQMKMRYHRAQKKVNCIDLQTGELIVPQKPNAIKFEKFAFDVFPFAHRFFIWEVPRDEQFSPLKNGPGAIKDCPKTARLDLLNYHTRLAENAGAILVNHSSTSNGNGHVDNVHDKPLIEISPLITYNGENLTCLKGVEIHGLNRLEQDIETGKPVLFSCEMNGDI</sequence>
<comment type="catalytic activity">
    <reaction evidence="6">
        <text>N-acetyl-alpha-D-glucosamine 1-phosphate + UTP + H(+) = UDP-N-acetyl-alpha-D-glucosamine + diphosphate</text>
        <dbReference type="Rhea" id="RHEA:13509"/>
        <dbReference type="ChEBI" id="CHEBI:15378"/>
        <dbReference type="ChEBI" id="CHEBI:33019"/>
        <dbReference type="ChEBI" id="CHEBI:46398"/>
        <dbReference type="ChEBI" id="CHEBI:57705"/>
        <dbReference type="ChEBI" id="CHEBI:57776"/>
        <dbReference type="EC" id="2.7.7.23"/>
    </reaction>
</comment>
<reference evidence="7" key="3">
    <citation type="submission" date="2021-06" db="EMBL/GenBank/DDBJ databases">
        <title>Chromosome-level genome assembly for S. haematobium.</title>
        <authorList>
            <person name="Stroehlein A.J."/>
        </authorList>
    </citation>
    <scope>NUCLEOTIDE SEQUENCE</scope>
</reference>
<reference evidence="7" key="2">
    <citation type="journal article" date="2019" name="Gigascience">
        <title>High-quality Schistosoma haematobium genome achieved by single-molecule and long-range sequencing.</title>
        <authorList>
            <person name="Stroehlein A.J."/>
            <person name="Korhonen P.K."/>
            <person name="Chong T.M."/>
            <person name="Lim Y.L."/>
            <person name="Chan K.G."/>
            <person name="Webster B."/>
            <person name="Rollinson D."/>
            <person name="Brindley P.J."/>
            <person name="Gasser R.B."/>
            <person name="Young N.D."/>
        </authorList>
    </citation>
    <scope>NUCLEOTIDE SEQUENCE</scope>
</reference>
<dbReference type="GeneID" id="24591691"/>
<reference evidence="7" key="4">
    <citation type="journal article" date="2022" name="PLoS Pathog.">
        <title>Chromosome-level genome of Schistosoma haematobium underpins genome-wide explorations of molecular variation.</title>
        <authorList>
            <person name="Stroehlein A.J."/>
            <person name="Korhonen P.K."/>
            <person name="Lee V.V."/>
            <person name="Ralph S.A."/>
            <person name="Mentink-Kane M."/>
            <person name="You H."/>
            <person name="McManus D.P."/>
            <person name="Tchuente L.T."/>
            <person name="Stothard J.R."/>
            <person name="Kaur P."/>
            <person name="Dudchenko O."/>
            <person name="Aiden E.L."/>
            <person name="Yang B."/>
            <person name="Yang H."/>
            <person name="Emery A.M."/>
            <person name="Webster B.L."/>
            <person name="Brindley P.J."/>
            <person name="Rollinson D."/>
            <person name="Chang B.C.H."/>
            <person name="Gasser R.B."/>
            <person name="Young N.D."/>
        </authorList>
    </citation>
    <scope>NUCLEOTIDE SEQUENCE</scope>
</reference>
<dbReference type="EMBL" id="AMPZ03000005">
    <property type="protein sequence ID" value="KAH9583099.1"/>
    <property type="molecule type" value="Genomic_DNA"/>
</dbReference>
<comment type="pathway">
    <text evidence="1">Nucleotide-sugar biosynthesis; UDP-N-acetyl-alpha-D-glucosamine biosynthesis; UDP-N-acetyl-alpha-D-glucosamine from N-acetyl-alpha-D-glucosamine 1-phosphate: step 1/1.</text>
</comment>
<keyword evidence="5" id="KW-0548">Nucleotidyltransferase</keyword>
<dbReference type="PANTHER" id="PTHR11952">
    <property type="entry name" value="UDP- GLUCOSE PYROPHOSPHORYLASE"/>
    <property type="match status" value="1"/>
</dbReference>
<dbReference type="GO" id="GO:0006048">
    <property type="term" value="P:UDP-N-acetylglucosamine biosynthetic process"/>
    <property type="evidence" value="ECO:0007669"/>
    <property type="project" value="TreeGrafter"/>
</dbReference>
<evidence type="ECO:0000313" key="8">
    <source>
        <dbReference type="EMBL" id="KGB35862.1"/>
    </source>
</evidence>
<dbReference type="OrthoDB" id="532420at2759"/>
<dbReference type="STRING" id="6185.A0A094ZP20"/>
<dbReference type="AlphaFoldDB" id="A0A094ZP20"/>
<evidence type="ECO:0000256" key="1">
    <source>
        <dbReference type="ARBA" id="ARBA00005208"/>
    </source>
</evidence>
<proteinExistence type="inferred from homology"/>
<evidence type="ECO:0000256" key="3">
    <source>
        <dbReference type="ARBA" id="ARBA00012457"/>
    </source>
</evidence>
<evidence type="ECO:0000313" key="7">
    <source>
        <dbReference type="EMBL" id="KAH9583099.1"/>
    </source>
</evidence>
<dbReference type="PANTHER" id="PTHR11952:SF2">
    <property type="entry name" value="LD24639P"/>
    <property type="match status" value="1"/>
</dbReference>
<organism evidence="8">
    <name type="scientific">Schistosoma haematobium</name>
    <name type="common">Blood fluke</name>
    <dbReference type="NCBI Taxonomy" id="6185"/>
    <lineage>
        <taxon>Eukaryota</taxon>
        <taxon>Metazoa</taxon>
        <taxon>Spiralia</taxon>
        <taxon>Lophotrochozoa</taxon>
        <taxon>Platyhelminthes</taxon>
        <taxon>Trematoda</taxon>
        <taxon>Digenea</taxon>
        <taxon>Strigeidida</taxon>
        <taxon>Schistosomatoidea</taxon>
        <taxon>Schistosomatidae</taxon>
        <taxon>Schistosoma</taxon>
    </lineage>
</organism>
<dbReference type="EC" id="2.7.7.23" evidence="3"/>
<name>A0A094ZP20_SCHHA</name>
<dbReference type="RefSeq" id="XP_012795627.1">
    <property type="nucleotide sequence ID" value="XM_012940173.3"/>
</dbReference>
<dbReference type="InterPro" id="IPR029044">
    <property type="entry name" value="Nucleotide-diphossugar_trans"/>
</dbReference>
<dbReference type="InterPro" id="IPR039741">
    <property type="entry name" value="UDP-sugar_pyrophosphorylase"/>
</dbReference>
<dbReference type="Gene3D" id="3.90.550.10">
    <property type="entry name" value="Spore Coat Polysaccharide Biosynthesis Protein SpsA, Chain A"/>
    <property type="match status" value="1"/>
</dbReference>
<evidence type="ECO:0000256" key="5">
    <source>
        <dbReference type="ARBA" id="ARBA00022695"/>
    </source>
</evidence>
<dbReference type="CTD" id="24591691"/>
<evidence type="ECO:0000313" key="9">
    <source>
        <dbReference type="Proteomes" id="UP000471633"/>
    </source>
</evidence>
<dbReference type="EMBL" id="KL250723">
    <property type="protein sequence ID" value="KGB35862.1"/>
    <property type="molecule type" value="Genomic_DNA"/>
</dbReference>
<dbReference type="InterPro" id="IPR002618">
    <property type="entry name" value="UDPGP_fam"/>
</dbReference>
<comment type="similarity">
    <text evidence="2">Belongs to the UDPGP type 1 family.</text>
</comment>
<dbReference type="Proteomes" id="UP000471633">
    <property type="component" value="Unassembled WGS sequence"/>
</dbReference>
<accession>A0A094ZP20</accession>
<dbReference type="SUPFAM" id="SSF53448">
    <property type="entry name" value="Nucleotide-diphospho-sugar transferases"/>
    <property type="match status" value="1"/>
</dbReference>
<dbReference type="Pfam" id="PF01704">
    <property type="entry name" value="UDPGP"/>
    <property type="match status" value="1"/>
</dbReference>
<dbReference type="KEGG" id="shx:MS3_00007618"/>
<gene>
    <name evidence="7" type="primary">UAP1_1</name>
    <name evidence="7" type="ORF">MS3_00007618</name>
    <name evidence="8" type="ORF">MS3_04133</name>
</gene>
<keyword evidence="9" id="KW-1185">Reference proteome</keyword>
<protein>
    <recommendedName>
        <fullName evidence="3">UDP-N-acetylglucosamine diphosphorylase</fullName>
        <ecNumber evidence="3">2.7.7.23</ecNumber>
    </recommendedName>
</protein>
<dbReference type="GO" id="GO:0003977">
    <property type="term" value="F:UDP-N-acetylglucosamine diphosphorylase activity"/>
    <property type="evidence" value="ECO:0007669"/>
    <property type="project" value="UniProtKB-EC"/>
</dbReference>
<evidence type="ECO:0000256" key="6">
    <source>
        <dbReference type="ARBA" id="ARBA00048493"/>
    </source>
</evidence>
<evidence type="ECO:0000256" key="2">
    <source>
        <dbReference type="ARBA" id="ARBA00010401"/>
    </source>
</evidence>
<reference evidence="8" key="1">
    <citation type="journal article" date="2012" name="Nat. Genet.">
        <title>Whole-genome sequence of Schistosoma haematobium.</title>
        <authorList>
            <person name="Young N.D."/>
            <person name="Jex A.R."/>
            <person name="Li B."/>
            <person name="Liu S."/>
            <person name="Yang L."/>
            <person name="Xiong Z."/>
            <person name="Li Y."/>
            <person name="Cantacessi C."/>
            <person name="Hall R.S."/>
            <person name="Xu X."/>
            <person name="Chen F."/>
            <person name="Wu X."/>
            <person name="Zerlotini A."/>
            <person name="Oliveira G."/>
            <person name="Hofmann A."/>
            <person name="Zhang G."/>
            <person name="Fang X."/>
            <person name="Kang Y."/>
            <person name="Campbell B.E."/>
            <person name="Loukas A."/>
            <person name="Ranganathan S."/>
            <person name="Rollinson D."/>
            <person name="Rinaldi G."/>
            <person name="Brindley P.J."/>
            <person name="Yang H."/>
            <person name="Wang J."/>
            <person name="Wang J."/>
            <person name="Gasser R.B."/>
        </authorList>
    </citation>
    <scope>NUCLEOTIDE SEQUENCE [LARGE SCALE GENOMIC DNA]</scope>
</reference>